<dbReference type="Gene3D" id="3.40.640.10">
    <property type="entry name" value="Type I PLP-dependent aspartate aminotransferase-like (Major domain)"/>
    <property type="match status" value="1"/>
</dbReference>
<reference evidence="1" key="1">
    <citation type="submission" date="2018-05" db="EMBL/GenBank/DDBJ databases">
        <authorList>
            <person name="Lanie J.A."/>
            <person name="Ng W.-L."/>
            <person name="Kazmierczak K.M."/>
            <person name="Andrzejewski T.M."/>
            <person name="Davidsen T.M."/>
            <person name="Wayne K.J."/>
            <person name="Tettelin H."/>
            <person name="Glass J.I."/>
            <person name="Rusch D."/>
            <person name="Podicherti R."/>
            <person name="Tsui H.-C.T."/>
            <person name="Winkler M.E."/>
        </authorList>
    </citation>
    <scope>NUCLEOTIDE SEQUENCE</scope>
</reference>
<dbReference type="InterPro" id="IPR015424">
    <property type="entry name" value="PyrdxlP-dep_Trfase"/>
</dbReference>
<dbReference type="SUPFAM" id="SSF53383">
    <property type="entry name" value="PLP-dependent transferases"/>
    <property type="match status" value="1"/>
</dbReference>
<proteinExistence type="predicted"/>
<organism evidence="1">
    <name type="scientific">marine metagenome</name>
    <dbReference type="NCBI Taxonomy" id="408172"/>
    <lineage>
        <taxon>unclassified sequences</taxon>
        <taxon>metagenomes</taxon>
        <taxon>ecological metagenomes</taxon>
    </lineage>
</organism>
<dbReference type="Gene3D" id="3.90.1150.10">
    <property type="entry name" value="Aspartate Aminotransferase, domain 1"/>
    <property type="match status" value="1"/>
</dbReference>
<dbReference type="InterPro" id="IPR015422">
    <property type="entry name" value="PyrdxlP-dep_Trfase_small"/>
</dbReference>
<dbReference type="PANTHER" id="PTHR30244:SF34">
    <property type="entry name" value="DTDP-4-AMINO-4,6-DIDEOXYGALACTOSE TRANSAMINASE"/>
    <property type="match status" value="1"/>
</dbReference>
<dbReference type="InterPro" id="IPR015421">
    <property type="entry name" value="PyrdxlP-dep_Trfase_major"/>
</dbReference>
<accession>A0A382GME5</accession>
<protein>
    <recommendedName>
        <fullName evidence="2">Glutamine--scyllo-inositol aminotransferase</fullName>
    </recommendedName>
</protein>
<name>A0A382GME5_9ZZZZ</name>
<evidence type="ECO:0000313" key="1">
    <source>
        <dbReference type="EMBL" id="SVB75965.1"/>
    </source>
</evidence>
<dbReference type="PIRSF" id="PIRSF000390">
    <property type="entry name" value="PLP_StrS"/>
    <property type="match status" value="1"/>
</dbReference>
<dbReference type="GO" id="GO:0000271">
    <property type="term" value="P:polysaccharide biosynthetic process"/>
    <property type="evidence" value="ECO:0007669"/>
    <property type="project" value="TreeGrafter"/>
</dbReference>
<evidence type="ECO:0008006" key="2">
    <source>
        <dbReference type="Google" id="ProtNLM"/>
    </source>
</evidence>
<dbReference type="GO" id="GO:0008483">
    <property type="term" value="F:transaminase activity"/>
    <property type="evidence" value="ECO:0007669"/>
    <property type="project" value="TreeGrafter"/>
</dbReference>
<dbReference type="EMBL" id="UINC01056207">
    <property type="protein sequence ID" value="SVB75965.1"/>
    <property type="molecule type" value="Genomic_DNA"/>
</dbReference>
<dbReference type="InterPro" id="IPR000653">
    <property type="entry name" value="DegT/StrS_aminotransferase"/>
</dbReference>
<dbReference type="PANTHER" id="PTHR30244">
    <property type="entry name" value="TRANSAMINASE"/>
    <property type="match status" value="1"/>
</dbReference>
<dbReference type="CDD" id="cd00616">
    <property type="entry name" value="AHBA_syn"/>
    <property type="match status" value="1"/>
</dbReference>
<dbReference type="AlphaFoldDB" id="A0A382GME5"/>
<sequence>MSKLIKLFDPVVDSSEKNALVKVLDSKFWASGSGSGNVSKFESKFKKYIKSNSCIAVNSGTAALNLAFSLFNIKNKEVILPSLSFISTAHCIIENGGIPIFVDIEPDTLCIDPKKIKQVISKNTVAILPVHFGGMPCNLNEIHKIAKSHNLHIVEDAAHAVGTKFNGKKIGSHGTAVCFSFHPVKNLAMPTGGLISINHKNHKKFRQLLLSRRWCGITNRKDTDYDVKELGWNYYMNEFSAVIGLQQLKKVDKLNKIRRKIARKFCNEINIKSKMQFNENCSYHLYWILVKNRQKFRQKLLKNRVETGTHYKPIHLMKMYRGNISLPITESIGKQIVTIPIHPNLKKSEIEKIIRLVNNYA</sequence>
<dbReference type="GO" id="GO:0030170">
    <property type="term" value="F:pyridoxal phosphate binding"/>
    <property type="evidence" value="ECO:0007669"/>
    <property type="project" value="TreeGrafter"/>
</dbReference>
<dbReference type="Pfam" id="PF01041">
    <property type="entry name" value="DegT_DnrJ_EryC1"/>
    <property type="match status" value="1"/>
</dbReference>
<gene>
    <name evidence="1" type="ORF">METZ01_LOCUS228819</name>
</gene>